<evidence type="ECO:0000313" key="3">
    <source>
        <dbReference type="EMBL" id="EJZ82813.1"/>
    </source>
</evidence>
<dbReference type="STRING" id="29321.AAV33_00550"/>
<dbReference type="PATRIC" id="fig|883169.3.peg.289"/>
<feature type="compositionally biased region" description="Acidic residues" evidence="1">
    <location>
        <begin position="126"/>
        <end position="142"/>
    </location>
</feature>
<dbReference type="EMBL" id="AHAE01000017">
    <property type="protein sequence ID" value="EJZ82813.1"/>
    <property type="molecule type" value="Genomic_DNA"/>
</dbReference>
<feature type="region of interest" description="Disordered" evidence="1">
    <location>
        <begin position="120"/>
        <end position="193"/>
    </location>
</feature>
<evidence type="ECO:0000313" key="4">
    <source>
        <dbReference type="Proteomes" id="UP000006078"/>
    </source>
</evidence>
<protein>
    <recommendedName>
        <fullName evidence="6">Roadblock/LAMTOR2 domain-containing protein</fullName>
    </recommendedName>
</protein>
<evidence type="ECO:0000313" key="5">
    <source>
        <dbReference type="Proteomes" id="UP000011016"/>
    </source>
</evidence>
<comment type="caution">
    <text evidence="2">The sequence shown here is derived from an EMBL/GenBank/DDBJ whole genome shotgun (WGS) entry which is preliminary data.</text>
</comment>
<evidence type="ECO:0008006" key="6">
    <source>
        <dbReference type="Google" id="ProtNLM"/>
    </source>
</evidence>
<dbReference type="EMBL" id="CAJZ01000031">
    <property type="protein sequence ID" value="CCI82969.1"/>
    <property type="molecule type" value="Genomic_DNA"/>
</dbReference>
<dbReference type="Proteomes" id="UP000011016">
    <property type="component" value="Unassembled WGS sequence"/>
</dbReference>
<dbReference type="AlphaFoldDB" id="I7LBB2"/>
<dbReference type="HOGENOM" id="CLU_1408198_0_0_11"/>
<name>I7LBB2_9CORY</name>
<accession>I7LBB2</accession>
<dbReference type="Proteomes" id="UP000006078">
    <property type="component" value="Unassembled WGS sequence"/>
</dbReference>
<organism evidence="2 5">
    <name type="scientific">Corynebacterium otitidis ATCC 51513</name>
    <dbReference type="NCBI Taxonomy" id="883169"/>
    <lineage>
        <taxon>Bacteria</taxon>
        <taxon>Bacillati</taxon>
        <taxon>Actinomycetota</taxon>
        <taxon>Actinomycetes</taxon>
        <taxon>Mycobacteriales</taxon>
        <taxon>Corynebacteriaceae</taxon>
        <taxon>Corynebacterium</taxon>
    </lineage>
</organism>
<proteinExistence type="predicted"/>
<dbReference type="RefSeq" id="WP_004600195.1">
    <property type="nucleotide sequence ID" value="NZ_HF541865.1"/>
</dbReference>
<reference evidence="2 5" key="1">
    <citation type="journal article" date="2012" name="J. Bacteriol.">
        <title>Draft Genome Sequence of Turicella otitidis ATCC 51513, Isolated from Middle Ear Fluid from a Child with Otitis Media.</title>
        <authorList>
            <person name="Brinkrolf K."/>
            <person name="Schneider J."/>
            <person name="Knecht M."/>
            <person name="Ruckert C."/>
            <person name="Tauch A."/>
        </authorList>
    </citation>
    <scope>NUCLEOTIDE SEQUENCE [LARGE SCALE GENOMIC DNA]</scope>
    <source>
        <strain evidence="2 5">ATCC 51513</strain>
    </source>
</reference>
<keyword evidence="4" id="KW-1185">Reference proteome</keyword>
<evidence type="ECO:0000256" key="1">
    <source>
        <dbReference type="SAM" id="MobiDB-lite"/>
    </source>
</evidence>
<feature type="compositionally biased region" description="Basic and acidic residues" evidence="1">
    <location>
        <begin position="150"/>
        <end position="169"/>
    </location>
</feature>
<reference evidence="3 4" key="2">
    <citation type="submission" date="2012-08" db="EMBL/GenBank/DDBJ databases">
        <title>The Genome Sequence of Turicella otitidis ATCC 51513.</title>
        <authorList>
            <consortium name="The Broad Institute Genome Sequencing Platform"/>
            <person name="Earl A."/>
            <person name="Ward D."/>
            <person name="Feldgarden M."/>
            <person name="Gevers D."/>
            <person name="Huys G."/>
            <person name="Walker B."/>
            <person name="Young S.K."/>
            <person name="Zeng Q."/>
            <person name="Gargeya S."/>
            <person name="Fitzgerald M."/>
            <person name="Haas B."/>
            <person name="Abouelleil A."/>
            <person name="Alvarado L."/>
            <person name="Arachchi H.M."/>
            <person name="Berlin A.M."/>
            <person name="Chapman S.B."/>
            <person name="Goldberg J."/>
            <person name="Griggs A."/>
            <person name="Gujja S."/>
            <person name="Hansen M."/>
            <person name="Howarth C."/>
            <person name="Imamovic A."/>
            <person name="Larimer J."/>
            <person name="McCowen C."/>
            <person name="Montmayeur A."/>
            <person name="Murphy C."/>
            <person name="Neiman D."/>
            <person name="Pearson M."/>
            <person name="Priest M."/>
            <person name="Roberts A."/>
            <person name="Saif S."/>
            <person name="Shea T."/>
            <person name="Sisk P."/>
            <person name="Sykes S."/>
            <person name="Wortman J."/>
            <person name="Nusbaum C."/>
            <person name="Birren B."/>
        </authorList>
    </citation>
    <scope>NUCLEOTIDE SEQUENCE [LARGE SCALE GENOMIC DNA]</scope>
    <source>
        <strain evidence="3 4">ATCC 51513</strain>
    </source>
</reference>
<sequence>MADYEGLVRAVTNGIDDAMAAAVTRVSDGAVLAQRSVIGGLDGAAVAEGGARTLAAELELLGRLGMATQFESLVVTLSDHYHLFVLLDADVALAVAWGRGGTTQAAARLAVARAAREFVPGWIEPGGEDPAGDGGDGPDEQAEPAGPEQPDERRDDKVEPEPLAERDETFDVVAWLGENAGPGGADEEKEKES</sequence>
<gene>
    <name evidence="2" type="ORF">BN46_0221</name>
    <name evidence="3" type="ORF">HMPREF9719_00305</name>
</gene>
<evidence type="ECO:0000313" key="2">
    <source>
        <dbReference type="EMBL" id="CCI82969.1"/>
    </source>
</evidence>